<dbReference type="PROSITE" id="PS50090">
    <property type="entry name" value="MYB_LIKE"/>
    <property type="match status" value="1"/>
</dbReference>
<evidence type="ECO:0000313" key="4">
    <source>
        <dbReference type="EMBL" id="PSN59057.1"/>
    </source>
</evidence>
<dbReference type="EMBL" id="KZ678169">
    <property type="protein sequence ID" value="PSN59057.1"/>
    <property type="molecule type" value="Genomic_DNA"/>
</dbReference>
<feature type="domain" description="Myb-like" evidence="2">
    <location>
        <begin position="17"/>
        <end position="66"/>
    </location>
</feature>
<dbReference type="InterPro" id="IPR017930">
    <property type="entry name" value="Myb_dom"/>
</dbReference>
<sequence length="127" mass="15007">MAEVKVPQPPSSLSKGTLPRSQSKWTTYEDDLIIKLRGQGMKWDSISRRLPGRSSLSCRLRYQNYLEKQTIWSEDKKIRFAKLYTRYVTEMWRKIANEMKIPWRLAESMHWRLGEEGISTRATSLVL</sequence>
<dbReference type="AlphaFoldDB" id="A0A2T2N0V7"/>
<feature type="domain" description="HTH myb-type" evidence="3">
    <location>
        <begin position="24"/>
        <end position="70"/>
    </location>
</feature>
<dbReference type="SUPFAM" id="SSF46689">
    <property type="entry name" value="Homeodomain-like"/>
    <property type="match status" value="1"/>
</dbReference>
<feature type="compositionally biased region" description="Polar residues" evidence="1">
    <location>
        <begin position="11"/>
        <end position="23"/>
    </location>
</feature>
<evidence type="ECO:0000256" key="1">
    <source>
        <dbReference type="SAM" id="MobiDB-lite"/>
    </source>
</evidence>
<dbReference type="InterPro" id="IPR009057">
    <property type="entry name" value="Homeodomain-like_sf"/>
</dbReference>
<feature type="region of interest" description="Disordered" evidence="1">
    <location>
        <begin position="1"/>
        <end position="23"/>
    </location>
</feature>
<dbReference type="Proteomes" id="UP000240883">
    <property type="component" value="Unassembled WGS sequence"/>
</dbReference>
<dbReference type="CDD" id="cd00167">
    <property type="entry name" value="SANT"/>
    <property type="match status" value="1"/>
</dbReference>
<gene>
    <name evidence="4" type="ORF">BS50DRAFT_509204</name>
</gene>
<reference evidence="4 5" key="1">
    <citation type="journal article" date="2018" name="Front. Microbiol.">
        <title>Genome-Wide Analysis of Corynespora cassiicola Leaf Fall Disease Putative Effectors.</title>
        <authorList>
            <person name="Lopez D."/>
            <person name="Ribeiro S."/>
            <person name="Label P."/>
            <person name="Fumanal B."/>
            <person name="Venisse J.S."/>
            <person name="Kohler A."/>
            <person name="de Oliveira R.R."/>
            <person name="Labutti K."/>
            <person name="Lipzen A."/>
            <person name="Lail K."/>
            <person name="Bauer D."/>
            <person name="Ohm R.A."/>
            <person name="Barry K.W."/>
            <person name="Spatafora J."/>
            <person name="Grigoriev I.V."/>
            <person name="Martin F.M."/>
            <person name="Pujade-Renaud V."/>
        </authorList>
    </citation>
    <scope>NUCLEOTIDE SEQUENCE [LARGE SCALE GENOMIC DNA]</scope>
    <source>
        <strain evidence="4 5">Philippines</strain>
    </source>
</reference>
<evidence type="ECO:0000259" key="3">
    <source>
        <dbReference type="PROSITE" id="PS51294"/>
    </source>
</evidence>
<dbReference type="InterPro" id="IPR001005">
    <property type="entry name" value="SANT/Myb"/>
</dbReference>
<dbReference type="Pfam" id="PF00249">
    <property type="entry name" value="Myb_DNA-binding"/>
    <property type="match status" value="1"/>
</dbReference>
<accession>A0A2T2N0V7</accession>
<evidence type="ECO:0000259" key="2">
    <source>
        <dbReference type="PROSITE" id="PS50090"/>
    </source>
</evidence>
<name>A0A2T2N0V7_CORCC</name>
<dbReference type="OrthoDB" id="2350934at2759"/>
<dbReference type="Gene3D" id="1.10.10.60">
    <property type="entry name" value="Homeodomain-like"/>
    <property type="match status" value="1"/>
</dbReference>
<organism evidence="4 5">
    <name type="scientific">Corynespora cassiicola Philippines</name>
    <dbReference type="NCBI Taxonomy" id="1448308"/>
    <lineage>
        <taxon>Eukaryota</taxon>
        <taxon>Fungi</taxon>
        <taxon>Dikarya</taxon>
        <taxon>Ascomycota</taxon>
        <taxon>Pezizomycotina</taxon>
        <taxon>Dothideomycetes</taxon>
        <taxon>Pleosporomycetidae</taxon>
        <taxon>Pleosporales</taxon>
        <taxon>Corynesporascaceae</taxon>
        <taxon>Corynespora</taxon>
    </lineage>
</organism>
<dbReference type="PROSITE" id="PS51294">
    <property type="entry name" value="HTH_MYB"/>
    <property type="match status" value="1"/>
</dbReference>
<dbReference type="SMART" id="SM00717">
    <property type="entry name" value="SANT"/>
    <property type="match status" value="1"/>
</dbReference>
<protein>
    <recommendedName>
        <fullName evidence="6">Myb-like domain-containing protein</fullName>
    </recommendedName>
</protein>
<keyword evidence="5" id="KW-1185">Reference proteome</keyword>
<evidence type="ECO:0008006" key="6">
    <source>
        <dbReference type="Google" id="ProtNLM"/>
    </source>
</evidence>
<proteinExistence type="predicted"/>
<evidence type="ECO:0000313" key="5">
    <source>
        <dbReference type="Proteomes" id="UP000240883"/>
    </source>
</evidence>